<evidence type="ECO:0000313" key="11">
    <source>
        <dbReference type="WormBase" id="K12C11.4d"/>
    </source>
</evidence>
<dbReference type="Proteomes" id="UP000001940">
    <property type="component" value="Chromosome I"/>
</dbReference>
<feature type="repeat" description="ANK" evidence="5">
    <location>
        <begin position="236"/>
        <end position="268"/>
    </location>
</feature>
<dbReference type="InterPro" id="IPR002110">
    <property type="entry name" value="Ankyrin_rpt"/>
</dbReference>
<dbReference type="WormBase" id="K12C11.4d">
    <property type="protein sequence ID" value="CE49601"/>
    <property type="gene ID" value="WBGene00003400"/>
    <property type="gene designation" value="dapk-1"/>
</dbReference>
<dbReference type="SUPFAM" id="SSF47986">
    <property type="entry name" value="DEATH domain"/>
    <property type="match status" value="1"/>
</dbReference>
<feature type="compositionally biased region" description="Basic and acidic residues" evidence="6">
    <location>
        <begin position="19"/>
        <end position="32"/>
    </location>
</feature>
<dbReference type="Gene3D" id="1.10.533.10">
    <property type="entry name" value="Death Domain, Fas"/>
    <property type="match status" value="1"/>
</dbReference>
<dbReference type="OrthoDB" id="504170at2759"/>
<dbReference type="PANTHER" id="PTHR24173:SF74">
    <property type="entry name" value="ANKYRIN REPEAT DOMAIN-CONTAINING PROTEIN 16"/>
    <property type="match status" value="1"/>
</dbReference>
<keyword evidence="9" id="KW-0723">Serine/threonine-protein kinase</keyword>
<dbReference type="AlphaFoldDB" id="W6RQW7"/>
<evidence type="ECO:0000313" key="9">
    <source>
        <dbReference type="EMBL" id="CDM63494.1"/>
    </source>
</evidence>
<organism evidence="9 10">
    <name type="scientific">Caenorhabditis elegans</name>
    <dbReference type="NCBI Taxonomy" id="6239"/>
    <lineage>
        <taxon>Eukaryota</taxon>
        <taxon>Metazoa</taxon>
        <taxon>Ecdysozoa</taxon>
        <taxon>Nematoda</taxon>
        <taxon>Chromadorea</taxon>
        <taxon>Rhabditida</taxon>
        <taxon>Rhabditina</taxon>
        <taxon>Rhabditomorpha</taxon>
        <taxon>Rhabditoidea</taxon>
        <taxon>Rhabditidae</taxon>
        <taxon>Peloderinae</taxon>
        <taxon>Caenorhabditis</taxon>
    </lineage>
</organism>
<evidence type="ECO:0000256" key="5">
    <source>
        <dbReference type="PROSITE-ProRule" id="PRU00023"/>
    </source>
</evidence>
<dbReference type="Bgee" id="WBGene00003400">
    <property type="expression patterns" value="Expressed in pharyngeal muscle cell (C elegans) and 3 other cell types or tissues"/>
</dbReference>
<dbReference type="RefSeq" id="NP_001293417.1">
    <property type="nucleotide sequence ID" value="NM_001306488.3"/>
</dbReference>
<proteinExistence type="evidence at protein level"/>
<dbReference type="InterPro" id="IPR027417">
    <property type="entry name" value="P-loop_NTPase"/>
</dbReference>
<dbReference type="AGR" id="WB:WBGene00003400"/>
<dbReference type="Gene3D" id="3.40.50.300">
    <property type="entry name" value="P-loop containing nucleotide triphosphate hydrolases"/>
    <property type="match status" value="1"/>
</dbReference>
<dbReference type="PANTHER" id="PTHR24173">
    <property type="entry name" value="ANKYRIN REPEAT CONTAINING"/>
    <property type="match status" value="1"/>
</dbReference>
<dbReference type="PROSITE" id="PS50088">
    <property type="entry name" value="ANK_REPEAT"/>
    <property type="match status" value="4"/>
</dbReference>
<feature type="domain" description="Roc" evidence="8">
    <location>
        <begin position="341"/>
        <end position="596"/>
    </location>
</feature>
<dbReference type="PeptideAtlas" id="W6RQW7"/>
<evidence type="ECO:0007829" key="12">
    <source>
        <dbReference type="PeptideAtlas" id="W6RQW7"/>
    </source>
</evidence>
<evidence type="ECO:0000256" key="1">
    <source>
        <dbReference type="ARBA" id="ARBA00001946"/>
    </source>
</evidence>
<dbReference type="InterPro" id="IPR020859">
    <property type="entry name" value="ROC"/>
</dbReference>
<dbReference type="PROSITE" id="PS50017">
    <property type="entry name" value="DEATH_DOMAIN"/>
    <property type="match status" value="1"/>
</dbReference>
<dbReference type="GO" id="GO:0007165">
    <property type="term" value="P:signal transduction"/>
    <property type="evidence" value="ECO:0007669"/>
    <property type="project" value="InterPro"/>
</dbReference>
<feature type="repeat" description="ANK" evidence="5">
    <location>
        <begin position="203"/>
        <end position="235"/>
    </location>
</feature>
<feature type="compositionally biased region" description="Basic and acidic residues" evidence="6">
    <location>
        <begin position="1"/>
        <end position="11"/>
    </location>
</feature>
<keyword evidence="9" id="KW-0418">Kinase</keyword>
<dbReference type="GeneID" id="187322"/>
<evidence type="ECO:0000256" key="3">
    <source>
        <dbReference type="ARBA" id="ARBA00022741"/>
    </source>
</evidence>
<protein>
    <submittedName>
        <fullName evidence="9">Non-specific serine/threonine protein kinase</fullName>
    </submittedName>
</protein>
<dbReference type="CDD" id="cd08782">
    <property type="entry name" value="Death_DAPK1"/>
    <property type="match status" value="1"/>
</dbReference>
<keyword evidence="10" id="KW-1185">Reference proteome</keyword>
<evidence type="ECO:0000256" key="2">
    <source>
        <dbReference type="ARBA" id="ARBA00022737"/>
    </source>
</evidence>
<dbReference type="SMART" id="SM00248">
    <property type="entry name" value="ANK"/>
    <property type="match status" value="5"/>
</dbReference>
<feature type="region of interest" description="Disordered" evidence="6">
    <location>
        <begin position="1"/>
        <end position="56"/>
    </location>
</feature>
<dbReference type="SUPFAM" id="SSF52540">
    <property type="entry name" value="P-loop containing nucleoside triphosphate hydrolases"/>
    <property type="match status" value="1"/>
</dbReference>
<feature type="domain" description="Death" evidence="7">
    <location>
        <begin position="821"/>
        <end position="891"/>
    </location>
</feature>
<evidence type="ECO:0000256" key="4">
    <source>
        <dbReference type="ARBA" id="ARBA00023043"/>
    </source>
</evidence>
<dbReference type="SMR" id="W6RQW7"/>
<feature type="repeat" description="ANK" evidence="5">
    <location>
        <begin position="170"/>
        <end position="202"/>
    </location>
</feature>
<keyword evidence="2" id="KW-0677">Repeat</keyword>
<evidence type="ECO:0000259" key="7">
    <source>
        <dbReference type="PROSITE" id="PS50017"/>
    </source>
</evidence>
<dbReference type="InterPro" id="IPR000488">
    <property type="entry name" value="Death_dom"/>
</dbReference>
<comment type="cofactor">
    <cofactor evidence="1">
        <name>Mg(2+)</name>
        <dbReference type="ChEBI" id="CHEBI:18420"/>
    </cofactor>
</comment>
<name>W6RQW7_CAEEL</name>
<dbReference type="Pfam" id="PF00023">
    <property type="entry name" value="Ank"/>
    <property type="match status" value="2"/>
</dbReference>
<dbReference type="PROSITE" id="PS51424">
    <property type="entry name" value="ROC"/>
    <property type="match status" value="1"/>
</dbReference>
<keyword evidence="4 5" id="KW-0040">ANK repeat</keyword>
<dbReference type="SMART" id="SM00005">
    <property type="entry name" value="DEATH"/>
    <property type="match status" value="1"/>
</dbReference>
<feature type="repeat" description="ANK" evidence="5">
    <location>
        <begin position="269"/>
        <end position="301"/>
    </location>
</feature>
<dbReference type="InterPro" id="IPR011029">
    <property type="entry name" value="DEATH-like_dom_sf"/>
</dbReference>
<keyword evidence="3" id="KW-0547">Nucleotide-binding</keyword>
<evidence type="ECO:0000256" key="6">
    <source>
        <dbReference type="SAM" id="MobiDB-lite"/>
    </source>
</evidence>
<dbReference type="GO" id="GO:0004674">
    <property type="term" value="F:protein serine/threonine kinase activity"/>
    <property type="evidence" value="ECO:0007669"/>
    <property type="project" value="UniProtKB-KW"/>
</dbReference>
<dbReference type="Gene3D" id="1.25.40.20">
    <property type="entry name" value="Ankyrin repeat-containing domain"/>
    <property type="match status" value="2"/>
</dbReference>
<dbReference type="GO" id="GO:0000166">
    <property type="term" value="F:nucleotide binding"/>
    <property type="evidence" value="ECO:0007669"/>
    <property type="project" value="UniProtKB-KW"/>
</dbReference>
<dbReference type="SUPFAM" id="SSF48403">
    <property type="entry name" value="Ankyrin repeat"/>
    <property type="match status" value="1"/>
</dbReference>
<keyword evidence="9" id="KW-0808">Transferase</keyword>
<sequence length="927" mass="103132">MYREMSARESARNQTTESALKEFVEQRDRFPSDSEEDDDSEEEEEEEEEEGLPVTKSLDFKKLNLCQASSNTQTSFDDQYDEDSDQSDTDNTIVVMPGSVLSSYLSDPLTNPSASYLFESPRPRAADFVYPGQDRYSKLGSVPAYSSTTAFIQLLNDISETHPDLCECAREETPLHVAAARGHVDCVQALLDANSPIDAVEQDGKTALIIALENGNVDIASILITNGCDINHADHHGDTALHIASKHGLLQAVQTLCHCAVTVDSVNANKKTALHLAAHYGHVDIIRVLLLARADVTLRGDDGLTAELVAVAAERLEAHSLLKMVKSQEIREEYISQLYPLDTSLRRIKLKLLGHSQSGKTRLVQTLHSSRGISSFLESVTRRISDHYSPSSSMKDDGIHSTNGSFVSESNNNSSFDLAAAAGSKYAPPHSQYTRGIDVQTVNINGCGEFSVWEFGGYEPMHTCYDHFVGNADCIHLILYRTSDPTEVQYKQILYWMNFLKGRVTPFEPIGHCGFSSRRSKVIIVGTHATSSLFPQMNQEGEYVSSDIEAMLNTVRLRFETHFDMDHRLILLDATNPSCIGMKTLKMELAKCRTNILAKLLKPLAILDTVVNHLNLVRKKHANFPVITWPDFIQLVRNEINPLTGDAHCRQIVQQLQLIGEPAKDTQLHQWSECSKLVSQDREAVIRMVGDAVEIRARGPSESATSMFYFMEDLINLVEHAAAEVGPGISLERHFISPKHLKEHREHPALFPPESMMEMQQRESLSVKGTQDEEELFTDVVCFGSRDVARHLTLGIDVGVADLQMASRCELACLLDPPHAMGRDWSILAVKLQLTDQVPDVDSTGQSLSRTDQLLNEWAIHHPEQASVGNLCRILVELGRCDARDALYRTVPLYVFAPLEDQFLLETNDSGVVSSCHSSSEHNPINI</sequence>
<evidence type="ECO:0000313" key="10">
    <source>
        <dbReference type="Proteomes" id="UP000001940"/>
    </source>
</evidence>
<gene>
    <name evidence="9 11" type="primary">dapk-1</name>
    <name evidence="9" type="ORF">CELE_K12C11.4</name>
    <name evidence="11" type="ORF">K12C11.4</name>
</gene>
<reference evidence="9 10" key="1">
    <citation type="journal article" date="1998" name="Science">
        <title>Genome sequence of the nematode C. elegans: a platform for investigating biology.</title>
        <authorList>
            <consortium name="The C. elegans sequencing consortium"/>
            <person name="Sulson J.E."/>
            <person name="Waterston R."/>
        </authorList>
    </citation>
    <scope>NUCLEOTIDE SEQUENCE [LARGE SCALE GENOMIC DNA]</scope>
    <source>
        <strain evidence="9 10">Bristol N2</strain>
    </source>
</reference>
<dbReference type="EMBL" id="BX284601">
    <property type="protein sequence ID" value="CDM63494.1"/>
    <property type="molecule type" value="Genomic_DNA"/>
</dbReference>
<dbReference type="Pfam" id="PF00531">
    <property type="entry name" value="Death"/>
    <property type="match status" value="1"/>
</dbReference>
<dbReference type="InterPro" id="IPR036770">
    <property type="entry name" value="Ankyrin_rpt-contain_sf"/>
</dbReference>
<dbReference type="ExpressionAtlas" id="W6RQW7">
    <property type="expression patterns" value="baseline and differential"/>
</dbReference>
<evidence type="ECO:0000259" key="8">
    <source>
        <dbReference type="PROSITE" id="PS51424"/>
    </source>
</evidence>
<keyword evidence="12" id="KW-1267">Proteomics identification</keyword>
<dbReference type="PROSITE" id="PS50297">
    <property type="entry name" value="ANK_REP_REGION"/>
    <property type="match status" value="3"/>
</dbReference>
<dbReference type="CTD" id="187322"/>
<accession>W6RQW7</accession>
<dbReference type="Pfam" id="PF12796">
    <property type="entry name" value="Ank_2"/>
    <property type="match status" value="1"/>
</dbReference>
<feature type="compositionally biased region" description="Acidic residues" evidence="6">
    <location>
        <begin position="33"/>
        <end position="51"/>
    </location>
</feature>